<dbReference type="InterPro" id="IPR050951">
    <property type="entry name" value="Retrovirus_Pol_polyprotein"/>
</dbReference>
<dbReference type="GO" id="GO:0015074">
    <property type="term" value="P:DNA integration"/>
    <property type="evidence" value="ECO:0007669"/>
    <property type="project" value="InterPro"/>
</dbReference>
<keyword evidence="2" id="KW-0695">RNA-directed DNA polymerase</keyword>
<dbReference type="GO" id="GO:0003964">
    <property type="term" value="F:RNA-directed DNA polymerase activity"/>
    <property type="evidence" value="ECO:0007669"/>
    <property type="project" value="UniProtKB-KW"/>
</dbReference>
<dbReference type="Gene3D" id="3.10.10.10">
    <property type="entry name" value="HIV Type 1 Reverse Transcriptase, subunit A, domain 1"/>
    <property type="match status" value="1"/>
</dbReference>
<dbReference type="InterPro" id="IPR043128">
    <property type="entry name" value="Rev_trsase/Diguanyl_cyclase"/>
</dbReference>
<evidence type="ECO:0000259" key="1">
    <source>
        <dbReference type="PROSITE" id="PS50994"/>
    </source>
</evidence>
<dbReference type="InterPro" id="IPR012337">
    <property type="entry name" value="RNaseH-like_sf"/>
</dbReference>
<dbReference type="InterPro" id="IPR036397">
    <property type="entry name" value="RNaseH_sf"/>
</dbReference>
<dbReference type="AlphaFoldDB" id="A0A699K753"/>
<keyword evidence="2" id="KW-0548">Nucleotidyltransferase</keyword>
<name>A0A699K753_TANCI</name>
<dbReference type="PANTHER" id="PTHR37984">
    <property type="entry name" value="PROTEIN CBG26694"/>
    <property type="match status" value="1"/>
</dbReference>
<dbReference type="CDD" id="cd01647">
    <property type="entry name" value="RT_LTR"/>
    <property type="match status" value="1"/>
</dbReference>
<dbReference type="Pfam" id="PF00078">
    <property type="entry name" value="RVT_1"/>
    <property type="match status" value="1"/>
</dbReference>
<dbReference type="InterPro" id="IPR001584">
    <property type="entry name" value="Integrase_cat-core"/>
</dbReference>
<proteinExistence type="predicted"/>
<dbReference type="Gene3D" id="3.30.420.10">
    <property type="entry name" value="Ribonuclease H-like superfamily/Ribonuclease H"/>
    <property type="match status" value="1"/>
</dbReference>
<dbReference type="Gene3D" id="3.30.70.270">
    <property type="match status" value="2"/>
</dbReference>
<dbReference type="Gene3D" id="1.10.340.70">
    <property type="match status" value="1"/>
</dbReference>
<evidence type="ECO:0000313" key="2">
    <source>
        <dbReference type="EMBL" id="GFA78540.1"/>
    </source>
</evidence>
<feature type="domain" description="Integrase catalytic" evidence="1">
    <location>
        <begin position="569"/>
        <end position="737"/>
    </location>
</feature>
<dbReference type="SUPFAM" id="SSF53098">
    <property type="entry name" value="Ribonuclease H-like"/>
    <property type="match status" value="1"/>
</dbReference>
<dbReference type="EMBL" id="BKCJ010487501">
    <property type="protein sequence ID" value="GFA78540.1"/>
    <property type="molecule type" value="Genomic_DNA"/>
</dbReference>
<comment type="caution">
    <text evidence="2">The sequence shown here is derived from an EMBL/GenBank/DDBJ whole genome shotgun (WGS) entry which is preliminary data.</text>
</comment>
<feature type="non-terminal residue" evidence="2">
    <location>
        <position position="1"/>
    </location>
</feature>
<gene>
    <name evidence="2" type="ORF">Tci_650512</name>
</gene>
<dbReference type="InterPro" id="IPR000477">
    <property type="entry name" value="RT_dom"/>
</dbReference>
<reference evidence="2" key="1">
    <citation type="journal article" date="2019" name="Sci. Rep.">
        <title>Draft genome of Tanacetum cinerariifolium, the natural source of mosquito coil.</title>
        <authorList>
            <person name="Yamashiro T."/>
            <person name="Shiraishi A."/>
            <person name="Satake H."/>
            <person name="Nakayama K."/>
        </authorList>
    </citation>
    <scope>NUCLEOTIDE SEQUENCE</scope>
</reference>
<dbReference type="SUPFAM" id="SSF56672">
    <property type="entry name" value="DNA/RNA polymerases"/>
    <property type="match status" value="1"/>
</dbReference>
<accession>A0A699K753</accession>
<dbReference type="InterPro" id="IPR043502">
    <property type="entry name" value="DNA/RNA_pol_sf"/>
</dbReference>
<dbReference type="Pfam" id="PF17921">
    <property type="entry name" value="Integrase_H2C2"/>
    <property type="match status" value="1"/>
</dbReference>
<sequence length="744" mass="85790">HKDLKVVEPKNQSFKDKPPEVELKELPPHLEYAFLGDNGKWPVIIGKYLSSNEKIALINVLKMRKKAIAWKLTDIKGIDPEFCSHKILLEEDYSLKVQSQRRVSPIHCVPKKGGMTVIKNDENELVPTRLVTGWRVCIDYRKLNEATRKDHFPLPFMDQMLERLAGNEYYCLLDGFSGYFQIPKDPKDQEKTTFTCPYGTFAYKRMPFGLCNAPRTFQRCMMAIFHDMIEKMMEVFMDDFSVFGNSFSTCLTNLKNMLKRCEDTKLALNWEKSHFMVKEGIVLGHKISKKGIEVDKAKIEVISKLAHPTTVKGIRSFLRHAGFYLRFIKDFSKISRPMTHLLEKKFTFCLLKRIDYTVRVVPGQRIEKHFWPIHYASKTMNQAEENYTTTEKGMLALEFDFKVIDTRGAENYAADHLSRLENPYENLFDPKEINETFPLESLNKVAHKDPSTLWFADLANYHAGNFIVKGMTSQQKQKFFKDARHYFWDDPYLFRTCADQITRRCVAGKEAIDILNACHSGPTGGHYGANYTAKKVFDSGFYWPTIYKDAFELVKRCDSCQCQGKISQKDKMPQNSIQICKIFDVWGIDLMGPFSSSKGNKYILVSVDYLSKWVEAKALATNDARVVVKFLKSLFSRFGTPKAIISDRETHFCNDQFSRVMAKYGVTYCISTAYHPQTSGQVEVTNHGLKCILERMVGENHASWSDKLEDALWAFQTSNCIQNFSRLYPLPSSLWKSMSPSTRA</sequence>
<keyword evidence="2" id="KW-0808">Transferase</keyword>
<organism evidence="2">
    <name type="scientific">Tanacetum cinerariifolium</name>
    <name type="common">Dalmatian daisy</name>
    <name type="synonym">Chrysanthemum cinerariifolium</name>
    <dbReference type="NCBI Taxonomy" id="118510"/>
    <lineage>
        <taxon>Eukaryota</taxon>
        <taxon>Viridiplantae</taxon>
        <taxon>Streptophyta</taxon>
        <taxon>Embryophyta</taxon>
        <taxon>Tracheophyta</taxon>
        <taxon>Spermatophyta</taxon>
        <taxon>Magnoliopsida</taxon>
        <taxon>eudicotyledons</taxon>
        <taxon>Gunneridae</taxon>
        <taxon>Pentapetalae</taxon>
        <taxon>asterids</taxon>
        <taxon>campanulids</taxon>
        <taxon>Asterales</taxon>
        <taxon>Asteraceae</taxon>
        <taxon>Asteroideae</taxon>
        <taxon>Anthemideae</taxon>
        <taxon>Anthemidinae</taxon>
        <taxon>Tanacetum</taxon>
    </lineage>
</organism>
<dbReference type="PROSITE" id="PS50994">
    <property type="entry name" value="INTEGRASE"/>
    <property type="match status" value="1"/>
</dbReference>
<dbReference type="InterPro" id="IPR041588">
    <property type="entry name" value="Integrase_H2C2"/>
</dbReference>
<protein>
    <submittedName>
        <fullName evidence="2">Reverse transcriptase domain-containing protein</fullName>
    </submittedName>
</protein>
<dbReference type="GO" id="GO:0003676">
    <property type="term" value="F:nucleic acid binding"/>
    <property type="evidence" value="ECO:0007669"/>
    <property type="project" value="InterPro"/>
</dbReference>
<dbReference type="Pfam" id="PF00665">
    <property type="entry name" value="rve"/>
    <property type="match status" value="1"/>
</dbReference>
<dbReference type="PANTHER" id="PTHR37984:SF5">
    <property type="entry name" value="PROTEIN NYNRIN-LIKE"/>
    <property type="match status" value="1"/>
</dbReference>